<name>A0ABQ6M8U3_9STRA</name>
<accession>A0ABQ6M8U3</accession>
<keyword evidence="1" id="KW-0732">Signal</keyword>
<reference evidence="2 3" key="1">
    <citation type="journal article" date="2023" name="Commun. Biol.">
        <title>Genome analysis of Parmales, the sister group of diatoms, reveals the evolutionary specialization of diatoms from phago-mixotrophs to photoautotrophs.</title>
        <authorList>
            <person name="Ban H."/>
            <person name="Sato S."/>
            <person name="Yoshikawa S."/>
            <person name="Yamada K."/>
            <person name="Nakamura Y."/>
            <person name="Ichinomiya M."/>
            <person name="Sato N."/>
            <person name="Blanc-Mathieu R."/>
            <person name="Endo H."/>
            <person name="Kuwata A."/>
            <person name="Ogata H."/>
        </authorList>
    </citation>
    <scope>NUCLEOTIDE SEQUENCE [LARGE SCALE GENOMIC DNA]</scope>
</reference>
<feature type="signal peptide" evidence="1">
    <location>
        <begin position="1"/>
        <end position="15"/>
    </location>
</feature>
<feature type="chain" id="PRO_5047283173" description="Lipoprotein" evidence="1">
    <location>
        <begin position="16"/>
        <end position="121"/>
    </location>
</feature>
<proteinExistence type="predicted"/>
<dbReference type="Proteomes" id="UP001165060">
    <property type="component" value="Unassembled WGS sequence"/>
</dbReference>
<comment type="caution">
    <text evidence="2">The sequence shown here is derived from an EMBL/GenBank/DDBJ whole genome shotgun (WGS) entry which is preliminary data.</text>
</comment>
<keyword evidence="3" id="KW-1185">Reference proteome</keyword>
<evidence type="ECO:0000313" key="2">
    <source>
        <dbReference type="EMBL" id="GMI21669.1"/>
    </source>
</evidence>
<dbReference type="EMBL" id="BRYB01003845">
    <property type="protein sequence ID" value="GMI21669.1"/>
    <property type="molecule type" value="Genomic_DNA"/>
</dbReference>
<organism evidence="2 3">
    <name type="scientific">Tetraparma gracilis</name>
    <dbReference type="NCBI Taxonomy" id="2962635"/>
    <lineage>
        <taxon>Eukaryota</taxon>
        <taxon>Sar</taxon>
        <taxon>Stramenopiles</taxon>
        <taxon>Ochrophyta</taxon>
        <taxon>Bolidophyceae</taxon>
        <taxon>Parmales</taxon>
        <taxon>Triparmaceae</taxon>
        <taxon>Tetraparma</taxon>
    </lineage>
</organism>
<sequence>MKAALLALLPALASGACVWQGPFPGEITQSGDDLSEKVSLASAQAECEKHDECIGVDSDWYMGTPFTAKAGSFRVDESSYGITYLKACRGESFEELMALYTAPPAAKKNLRGGLPEGYASA</sequence>
<dbReference type="PROSITE" id="PS51257">
    <property type="entry name" value="PROKAR_LIPOPROTEIN"/>
    <property type="match status" value="1"/>
</dbReference>
<gene>
    <name evidence="2" type="ORF">TeGR_g12951</name>
</gene>
<protein>
    <recommendedName>
        <fullName evidence="4">Lipoprotein</fullName>
    </recommendedName>
</protein>
<evidence type="ECO:0000256" key="1">
    <source>
        <dbReference type="SAM" id="SignalP"/>
    </source>
</evidence>
<evidence type="ECO:0000313" key="3">
    <source>
        <dbReference type="Proteomes" id="UP001165060"/>
    </source>
</evidence>
<evidence type="ECO:0008006" key="4">
    <source>
        <dbReference type="Google" id="ProtNLM"/>
    </source>
</evidence>